<organism evidence="2 3">
    <name type="scientific">Hohenbuehelia grisea</name>
    <dbReference type="NCBI Taxonomy" id="104357"/>
    <lineage>
        <taxon>Eukaryota</taxon>
        <taxon>Fungi</taxon>
        <taxon>Dikarya</taxon>
        <taxon>Basidiomycota</taxon>
        <taxon>Agaricomycotina</taxon>
        <taxon>Agaricomycetes</taxon>
        <taxon>Agaricomycetidae</taxon>
        <taxon>Agaricales</taxon>
        <taxon>Pleurotineae</taxon>
        <taxon>Pleurotaceae</taxon>
        <taxon>Hohenbuehelia</taxon>
    </lineage>
</organism>
<keyword evidence="3" id="KW-1185">Reference proteome</keyword>
<keyword evidence="1" id="KW-0812">Transmembrane</keyword>
<accession>A0ABR3JKJ7</accession>
<evidence type="ECO:0000256" key="1">
    <source>
        <dbReference type="SAM" id="Phobius"/>
    </source>
</evidence>
<feature type="transmembrane region" description="Helical" evidence="1">
    <location>
        <begin position="58"/>
        <end position="81"/>
    </location>
</feature>
<keyword evidence="1" id="KW-1133">Transmembrane helix</keyword>
<dbReference type="Proteomes" id="UP001556367">
    <property type="component" value="Unassembled WGS sequence"/>
</dbReference>
<reference evidence="3" key="1">
    <citation type="submission" date="2024-06" db="EMBL/GenBank/DDBJ databases">
        <title>Multi-omics analyses provide insights into the biosynthesis of the anticancer antibiotic pleurotin in Hohenbuehelia grisea.</title>
        <authorList>
            <person name="Weaver J.A."/>
            <person name="Alberti F."/>
        </authorList>
    </citation>
    <scope>NUCLEOTIDE SEQUENCE [LARGE SCALE GENOMIC DNA]</scope>
    <source>
        <strain evidence="3">T-177</strain>
    </source>
</reference>
<comment type="caution">
    <text evidence="2">The sequence shown here is derived from an EMBL/GenBank/DDBJ whole genome shotgun (WGS) entry which is preliminary data.</text>
</comment>
<proteinExistence type="predicted"/>
<evidence type="ECO:0000313" key="3">
    <source>
        <dbReference type="Proteomes" id="UP001556367"/>
    </source>
</evidence>
<feature type="transmembrane region" description="Helical" evidence="1">
    <location>
        <begin position="24"/>
        <end position="46"/>
    </location>
</feature>
<evidence type="ECO:0000313" key="2">
    <source>
        <dbReference type="EMBL" id="KAL0956315.1"/>
    </source>
</evidence>
<name>A0ABR3JKJ7_9AGAR</name>
<evidence type="ECO:0008006" key="4">
    <source>
        <dbReference type="Google" id="ProtNLM"/>
    </source>
</evidence>
<keyword evidence="1" id="KW-0472">Membrane</keyword>
<protein>
    <recommendedName>
        <fullName evidence="4">Transmembrane protein</fullName>
    </recommendedName>
</protein>
<gene>
    <name evidence="2" type="ORF">HGRIS_002468</name>
</gene>
<sequence length="158" mass="16978">MSMPASTPTVVVSEPPPIVKLTPYILRAGVLLVSAASSTFNALFSIVRFTYQLSPHHIVLPTSVAVAAYVFSPVLVLARIFLDLFVWTPWQSLAYFFEILYPLYVLCGVACILGGGVGLLGRVISEGLVKALKSPPRESVSDANENLVGEVPLKFEGA</sequence>
<feature type="transmembrane region" description="Helical" evidence="1">
    <location>
        <begin position="101"/>
        <end position="124"/>
    </location>
</feature>
<dbReference type="EMBL" id="JASNQZ010000006">
    <property type="protein sequence ID" value="KAL0956315.1"/>
    <property type="molecule type" value="Genomic_DNA"/>
</dbReference>